<evidence type="ECO:0000313" key="3">
    <source>
        <dbReference type="Proteomes" id="UP000679725"/>
    </source>
</evidence>
<sequence length="900" mass="101701">MNSIRAILLAFALSLCTGQIRAQNQKSEVLIEWSESNPRGSVQAKNGRVTRVEIVKGKGKVSGSGFTFSSVGPARIRVHLDSVQVQPGPNTTLISLKTEKNPFSFFLRDVNTNSPIYLPDYNAVVLPAADKRSFQEVEKTILSRNLSTKIQRIEKEPEVSFQSIEKKVRNMSVPTWLGTSRDYRIFEVADNLSDAAIGEANIISPKLSSSALILPETNNQPAKYMYTLGRGVGVQENNSRRLEQGTLPILHSVQKDDDVVYSSTTLVSLEKLPLTADGLKGTDFLIADNSSGGHMFTKEQQAILDTRLKEQNNSEETVMFFRSEVTNTGSVPRYAWFKTPRPGTGWWHKSAHTFDQKTGFSAFIKDKVYCISKLNGKPLPNEEVAILLQPGEKAVFEFYLPHSPISEQRAAALAGQTFDQRYQESKTFWLAKLHKAAQIHVPEKRVNEMIQAGLLHLDLITFGKEPGGTLAPNIGVYSPIGTESAPIIQFYASMGLDDVAKRSLNYFLDKQHENGFIQNFGGYMVETGAALWSMGEYFRYTNDKDWVNEIKPKLLKSCDFLIEWRNRNKKEELRGRGYGMIEGKVADPEDHFHQFMLNGYAYLGMSRVAEMLAGIDPAQSERIKKEAAAWKEDIRVSFFNSMALSPVVPLGDGTWCPTVPPWTEADALRALFQKRETFWSHGTFTVSDAMLGPLYLVFCEVLDVNEPASKMLLDYHSELFFQDNAAFSQPYYSRHNWMQAKSGMVKPFLSTYYNTFAALADRETYTFWEHLYKVSPHKTHEEAWFLMETRWMLYMEAGDTLKLFSTIPRNWLEDGKKIELENVHSYFGPVTAKVNSQVDKGYIEATVECSDARKPKQLVVRIPHPVNNKPLKVTGGQYDEKTESVTIQSFNGKAAIRIEY</sequence>
<accession>A0ABN7RBG6</accession>
<dbReference type="Gene3D" id="1.50.10.10">
    <property type="match status" value="1"/>
</dbReference>
<organism evidence="2 3">
    <name type="scientific">Dyadobacter linearis</name>
    <dbReference type="NCBI Taxonomy" id="2823330"/>
    <lineage>
        <taxon>Bacteria</taxon>
        <taxon>Pseudomonadati</taxon>
        <taxon>Bacteroidota</taxon>
        <taxon>Cytophagia</taxon>
        <taxon>Cytophagales</taxon>
        <taxon>Spirosomataceae</taxon>
        <taxon>Dyadobacter</taxon>
    </lineage>
</organism>
<dbReference type="Proteomes" id="UP000679725">
    <property type="component" value="Unassembled WGS sequence"/>
</dbReference>
<gene>
    <name evidence="2" type="ORF">DYBT9623_03540</name>
</gene>
<evidence type="ECO:0008006" key="4">
    <source>
        <dbReference type="Google" id="ProtNLM"/>
    </source>
</evidence>
<feature type="chain" id="PRO_5045830021" description="Alpha-L-rhamnosidase six-hairpin glycosidase domain-containing protein" evidence="1">
    <location>
        <begin position="23"/>
        <end position="900"/>
    </location>
</feature>
<evidence type="ECO:0000313" key="2">
    <source>
        <dbReference type="EMBL" id="CAG5071540.1"/>
    </source>
</evidence>
<keyword evidence="3" id="KW-1185">Reference proteome</keyword>
<feature type="signal peptide" evidence="1">
    <location>
        <begin position="1"/>
        <end position="22"/>
    </location>
</feature>
<dbReference type="EMBL" id="CAJRAU010000005">
    <property type="protein sequence ID" value="CAG5071540.1"/>
    <property type="molecule type" value="Genomic_DNA"/>
</dbReference>
<evidence type="ECO:0000256" key="1">
    <source>
        <dbReference type="SAM" id="SignalP"/>
    </source>
</evidence>
<keyword evidence="1" id="KW-0732">Signal</keyword>
<dbReference type="InterPro" id="IPR008928">
    <property type="entry name" value="6-hairpin_glycosidase_sf"/>
</dbReference>
<comment type="caution">
    <text evidence="2">The sequence shown here is derived from an EMBL/GenBank/DDBJ whole genome shotgun (WGS) entry which is preliminary data.</text>
</comment>
<proteinExistence type="predicted"/>
<protein>
    <recommendedName>
        <fullName evidence="4">Alpha-L-rhamnosidase six-hairpin glycosidase domain-containing protein</fullName>
    </recommendedName>
</protein>
<reference evidence="2 3" key="1">
    <citation type="submission" date="2021-04" db="EMBL/GenBank/DDBJ databases">
        <authorList>
            <person name="Rodrigo-Torres L."/>
            <person name="Arahal R. D."/>
            <person name="Lucena T."/>
        </authorList>
    </citation>
    <scope>NUCLEOTIDE SEQUENCE [LARGE SCALE GENOMIC DNA]</scope>
    <source>
        <strain evidence="2 3">CECT 9623</strain>
    </source>
</reference>
<name>A0ABN7RBG6_9BACT</name>
<dbReference type="InterPro" id="IPR012341">
    <property type="entry name" value="6hp_glycosidase-like_sf"/>
</dbReference>
<dbReference type="RefSeq" id="WP_215234862.1">
    <property type="nucleotide sequence ID" value="NZ_CAJRAU010000005.1"/>
</dbReference>
<dbReference type="SUPFAM" id="SSF48208">
    <property type="entry name" value="Six-hairpin glycosidases"/>
    <property type="match status" value="1"/>
</dbReference>